<organism evidence="14 15">
    <name type="scientific">Trichoplax adhaerens</name>
    <name type="common">Trichoplax reptans</name>
    <dbReference type="NCBI Taxonomy" id="10228"/>
    <lineage>
        <taxon>Eukaryota</taxon>
        <taxon>Metazoa</taxon>
        <taxon>Placozoa</taxon>
        <taxon>Uniplacotomia</taxon>
        <taxon>Trichoplacea</taxon>
        <taxon>Trichoplacidae</taxon>
        <taxon>Trichoplax</taxon>
    </lineage>
</organism>
<dbReference type="GeneID" id="6750955"/>
<dbReference type="CTD" id="6750955"/>
<keyword evidence="4" id="KW-0677">Repeat</keyword>
<keyword evidence="7" id="KW-0406">Ion transport</keyword>
<evidence type="ECO:0000256" key="8">
    <source>
        <dbReference type="ARBA" id="ARBA00023136"/>
    </source>
</evidence>
<dbReference type="STRING" id="10228.B3RMT4"/>
<keyword evidence="10" id="KW-0407">Ion channel</keyword>
<keyword evidence="2" id="KW-0813">Transport</keyword>
<dbReference type="OrthoDB" id="1661883at2759"/>
<keyword evidence="3 12" id="KW-0812">Transmembrane</keyword>
<dbReference type="OMA" id="ERIHIQM"/>
<dbReference type="AlphaFoldDB" id="B3RMT4"/>
<dbReference type="GO" id="GO:0016020">
    <property type="term" value="C:membrane"/>
    <property type="evidence" value="ECO:0007669"/>
    <property type="project" value="UniProtKB-SubCell"/>
</dbReference>
<dbReference type="Proteomes" id="UP000009022">
    <property type="component" value="Unassembled WGS sequence"/>
</dbReference>
<evidence type="ECO:0000256" key="5">
    <source>
        <dbReference type="ARBA" id="ARBA00022989"/>
    </source>
</evidence>
<dbReference type="PANTHER" id="PTHR47143">
    <property type="entry name" value="TRANSIENT RECEPTOR POTENTIAL CATION CHANNEL PROTEIN PAINLESS"/>
    <property type="match status" value="1"/>
</dbReference>
<dbReference type="InParanoid" id="B3RMT4"/>
<reference evidence="14 15" key="1">
    <citation type="journal article" date="2008" name="Nature">
        <title>The Trichoplax genome and the nature of placozoans.</title>
        <authorList>
            <person name="Srivastava M."/>
            <person name="Begovic E."/>
            <person name="Chapman J."/>
            <person name="Putnam N.H."/>
            <person name="Hellsten U."/>
            <person name="Kawashima T."/>
            <person name="Kuo A."/>
            <person name="Mitros T."/>
            <person name="Salamov A."/>
            <person name="Carpenter M.L."/>
            <person name="Signorovitch A.Y."/>
            <person name="Moreno M.A."/>
            <person name="Kamm K."/>
            <person name="Grimwood J."/>
            <person name="Schmutz J."/>
            <person name="Shapiro H."/>
            <person name="Grigoriev I.V."/>
            <person name="Buss L.W."/>
            <person name="Schierwater B."/>
            <person name="Dellaporta S.L."/>
            <person name="Rokhsar D.S."/>
        </authorList>
    </citation>
    <scope>NUCLEOTIDE SEQUENCE [LARGE SCALE GENOMIC DNA]</scope>
    <source>
        <strain evidence="14 15">Grell-BS-1999</strain>
    </source>
</reference>
<dbReference type="Pfam" id="PF00520">
    <property type="entry name" value="Ion_trans"/>
    <property type="match status" value="1"/>
</dbReference>
<feature type="domain" description="Ion transport" evidence="13">
    <location>
        <begin position="6"/>
        <end position="163"/>
    </location>
</feature>
<sequence length="244" mass="28035">MALYVSAIAFVVPPGQEPLPGQWAVGSITILLAWFNLLDYLQNLPTIGIYVAMFRSVSLTFFKVGALLVFLIVAFGLSFYIILGHEKAFSSGLYSILKTFDMMVGELDYNDMFFTPIYEKRTRYPFDILAIIIFLTCTTFLPIVAINLTVGLAVGDIDKIERNAVLSRIKVQVEFLDQIERELPSIIRERLYYSQEEKKELGFQMKLKTYFKQAQDVVEVEDEDNNTQNEIEEVKDQLKHQDEK</sequence>
<keyword evidence="5 12" id="KW-1133">Transmembrane helix</keyword>
<gene>
    <name evidence="14" type="ORF">TRIADDRAFT_52919</name>
</gene>
<keyword evidence="6" id="KW-0040">ANK repeat</keyword>
<evidence type="ECO:0000256" key="7">
    <source>
        <dbReference type="ARBA" id="ARBA00023065"/>
    </source>
</evidence>
<dbReference type="EMBL" id="DS985242">
    <property type="protein sequence ID" value="EDV27906.1"/>
    <property type="molecule type" value="Genomic_DNA"/>
</dbReference>
<evidence type="ECO:0000256" key="9">
    <source>
        <dbReference type="ARBA" id="ARBA00023180"/>
    </source>
</evidence>
<dbReference type="PhylomeDB" id="B3RMT4"/>
<evidence type="ECO:0000259" key="13">
    <source>
        <dbReference type="Pfam" id="PF00520"/>
    </source>
</evidence>
<accession>B3RMT4</accession>
<evidence type="ECO:0000313" key="15">
    <source>
        <dbReference type="Proteomes" id="UP000009022"/>
    </source>
</evidence>
<protein>
    <recommendedName>
        <fullName evidence="13">Ion transport domain-containing protein</fullName>
    </recommendedName>
</protein>
<keyword evidence="15" id="KW-1185">Reference proteome</keyword>
<keyword evidence="8 12" id="KW-0472">Membrane</keyword>
<dbReference type="eggNOG" id="KOG0510">
    <property type="taxonomic scope" value="Eukaryota"/>
</dbReference>
<feature type="transmembrane region" description="Helical" evidence="12">
    <location>
        <begin position="23"/>
        <end position="41"/>
    </location>
</feature>
<dbReference type="GO" id="GO:0005216">
    <property type="term" value="F:monoatomic ion channel activity"/>
    <property type="evidence" value="ECO:0007669"/>
    <property type="project" value="InterPro"/>
</dbReference>
<dbReference type="InterPro" id="IPR005821">
    <property type="entry name" value="Ion_trans_dom"/>
</dbReference>
<evidence type="ECO:0000256" key="3">
    <source>
        <dbReference type="ARBA" id="ARBA00022692"/>
    </source>
</evidence>
<dbReference type="PANTHER" id="PTHR47143:SF1">
    <property type="entry name" value="ION_TRANS DOMAIN-CONTAINING PROTEIN"/>
    <property type="match status" value="1"/>
</dbReference>
<evidence type="ECO:0000256" key="2">
    <source>
        <dbReference type="ARBA" id="ARBA00022448"/>
    </source>
</evidence>
<name>B3RMT4_TRIAD</name>
<dbReference type="KEGG" id="tad:TRIADDRAFT_52919"/>
<dbReference type="HOGENOM" id="CLU_1139292_0_0_1"/>
<feature type="transmembrane region" description="Helical" evidence="12">
    <location>
        <begin position="61"/>
        <end position="83"/>
    </location>
</feature>
<evidence type="ECO:0000256" key="10">
    <source>
        <dbReference type="ARBA" id="ARBA00023303"/>
    </source>
</evidence>
<evidence type="ECO:0000256" key="4">
    <source>
        <dbReference type="ARBA" id="ARBA00022737"/>
    </source>
</evidence>
<dbReference type="InterPro" id="IPR052076">
    <property type="entry name" value="TRP_cation_channel"/>
</dbReference>
<proteinExistence type="predicted"/>
<evidence type="ECO:0000256" key="6">
    <source>
        <dbReference type="ARBA" id="ARBA00023043"/>
    </source>
</evidence>
<evidence type="ECO:0000256" key="12">
    <source>
        <dbReference type="SAM" id="Phobius"/>
    </source>
</evidence>
<feature type="compositionally biased region" description="Basic and acidic residues" evidence="11">
    <location>
        <begin position="232"/>
        <end position="244"/>
    </location>
</feature>
<feature type="region of interest" description="Disordered" evidence="11">
    <location>
        <begin position="221"/>
        <end position="244"/>
    </location>
</feature>
<comment type="subcellular location">
    <subcellularLocation>
        <location evidence="1">Membrane</location>
        <topology evidence="1">Multi-pass membrane protein</topology>
    </subcellularLocation>
</comment>
<evidence type="ECO:0000313" key="14">
    <source>
        <dbReference type="EMBL" id="EDV27906.1"/>
    </source>
</evidence>
<feature type="compositionally biased region" description="Acidic residues" evidence="11">
    <location>
        <begin position="221"/>
        <end position="231"/>
    </location>
</feature>
<keyword evidence="9" id="KW-0325">Glycoprotein</keyword>
<evidence type="ECO:0000256" key="11">
    <source>
        <dbReference type="SAM" id="MobiDB-lite"/>
    </source>
</evidence>
<feature type="transmembrane region" description="Helical" evidence="12">
    <location>
        <begin position="128"/>
        <end position="154"/>
    </location>
</feature>
<dbReference type="RefSeq" id="XP_002109740.1">
    <property type="nucleotide sequence ID" value="XM_002109704.1"/>
</dbReference>
<evidence type="ECO:0000256" key="1">
    <source>
        <dbReference type="ARBA" id="ARBA00004141"/>
    </source>
</evidence>